<name>A0AB38FL36_RHOWR</name>
<dbReference type="AlphaFoldDB" id="A0AB38FL36"/>
<evidence type="ECO:0000313" key="2">
    <source>
        <dbReference type="Proteomes" id="UP000251211"/>
    </source>
</evidence>
<dbReference type="EMBL" id="UAUI01000024">
    <property type="protein sequence ID" value="SPZ42085.1"/>
    <property type="molecule type" value="Genomic_DNA"/>
</dbReference>
<accession>A0AB38FL36</accession>
<dbReference type="RefSeq" id="WP_112301631.1">
    <property type="nucleotide sequence ID" value="NZ_QTTP01000001.1"/>
</dbReference>
<sequence length="261" mass="28661">MTTPTIVMRMLEQDFPRAGAAIPPTLTVALADLNTTFDTSNQVLDSTDPTWRAELSAAVAAALSAGKPLAEDKTVRTLLMSRQLRDVGVPGMVADHVEQERRRIITDHADVLFGELTSAFDEAADAIEAAREVIPRVDLSSRGALSSVPAAHMTTWGEAYDAAGRIRTIVGLWTMLATFTRRFGALQNDLRPLLIADLSADQLDEIPAPRSYDAPVLAGQPLSLADPDELLRRCERVQQEWHERQQRQLEGSAPTGWNRVR</sequence>
<protein>
    <submittedName>
        <fullName evidence="1">Uncharacterized protein</fullName>
    </submittedName>
</protein>
<evidence type="ECO:0000313" key="1">
    <source>
        <dbReference type="EMBL" id="SPZ42085.1"/>
    </source>
</evidence>
<proteinExistence type="predicted"/>
<gene>
    <name evidence="1" type="ORF">NCTC13229_05600</name>
</gene>
<organism evidence="1 2">
    <name type="scientific">Rhodococcus wratislaviensis</name>
    <name type="common">Tsukamurella wratislaviensis</name>
    <dbReference type="NCBI Taxonomy" id="44752"/>
    <lineage>
        <taxon>Bacteria</taxon>
        <taxon>Bacillati</taxon>
        <taxon>Actinomycetota</taxon>
        <taxon>Actinomycetes</taxon>
        <taxon>Mycobacteriales</taxon>
        <taxon>Nocardiaceae</taxon>
        <taxon>Rhodococcus</taxon>
    </lineage>
</organism>
<reference evidence="1 2" key="1">
    <citation type="submission" date="2018-06" db="EMBL/GenBank/DDBJ databases">
        <authorList>
            <consortium name="Pathogen Informatics"/>
            <person name="Doyle S."/>
        </authorList>
    </citation>
    <scope>NUCLEOTIDE SEQUENCE [LARGE SCALE GENOMIC DNA]</scope>
    <source>
        <strain evidence="1 2">NCTC13229</strain>
    </source>
</reference>
<comment type="caution">
    <text evidence="1">The sequence shown here is derived from an EMBL/GenBank/DDBJ whole genome shotgun (WGS) entry which is preliminary data.</text>
</comment>
<dbReference type="Proteomes" id="UP000251211">
    <property type="component" value="Unassembled WGS sequence"/>
</dbReference>